<feature type="non-terminal residue" evidence="2">
    <location>
        <position position="281"/>
    </location>
</feature>
<dbReference type="KEGG" id="pco:PHACADRAFT_71283"/>
<feature type="non-terminal residue" evidence="2">
    <location>
        <position position="1"/>
    </location>
</feature>
<dbReference type="EMBL" id="JH930476">
    <property type="protein sequence ID" value="EKM51519.1"/>
    <property type="molecule type" value="Genomic_DNA"/>
</dbReference>
<keyword evidence="3" id="KW-1185">Reference proteome</keyword>
<dbReference type="OrthoDB" id="2742110at2759"/>
<gene>
    <name evidence="2" type="ORF">PHACADRAFT_71283</name>
</gene>
<dbReference type="Gene3D" id="1.20.1280.50">
    <property type="match status" value="1"/>
</dbReference>
<dbReference type="Proteomes" id="UP000008370">
    <property type="component" value="Unassembled WGS sequence"/>
</dbReference>
<name>K5VY44_PHACS</name>
<evidence type="ECO:0000313" key="2">
    <source>
        <dbReference type="EMBL" id="EKM51519.1"/>
    </source>
</evidence>
<dbReference type="Pfam" id="PF12937">
    <property type="entry name" value="F-box-like"/>
    <property type="match status" value="1"/>
</dbReference>
<dbReference type="InParanoid" id="K5VY44"/>
<dbReference type="SUPFAM" id="SSF81383">
    <property type="entry name" value="F-box domain"/>
    <property type="match status" value="1"/>
</dbReference>
<organism evidence="2 3">
    <name type="scientific">Phanerochaete carnosa (strain HHB-10118-sp)</name>
    <name type="common">White-rot fungus</name>
    <name type="synonym">Peniophora carnosa</name>
    <dbReference type="NCBI Taxonomy" id="650164"/>
    <lineage>
        <taxon>Eukaryota</taxon>
        <taxon>Fungi</taxon>
        <taxon>Dikarya</taxon>
        <taxon>Basidiomycota</taxon>
        <taxon>Agaricomycotina</taxon>
        <taxon>Agaricomycetes</taxon>
        <taxon>Polyporales</taxon>
        <taxon>Phanerochaetaceae</taxon>
        <taxon>Phanerochaete</taxon>
    </lineage>
</organism>
<dbReference type="InterPro" id="IPR036047">
    <property type="entry name" value="F-box-like_dom_sf"/>
</dbReference>
<feature type="domain" description="F-box" evidence="1">
    <location>
        <begin position="2"/>
        <end position="41"/>
    </location>
</feature>
<dbReference type="HOGENOM" id="CLU_992293_0_0_1"/>
<dbReference type="AlphaFoldDB" id="K5VY44"/>
<dbReference type="InterPro" id="IPR001810">
    <property type="entry name" value="F-box_dom"/>
</dbReference>
<dbReference type="GeneID" id="18920272"/>
<sequence length="281" mass="31547">NDDVLLDIMCRLPSLDLASTALVCRRWSPTAQTRLYRRISLDTGAPSSRLLSDTLLSAPGLRSLIRDLTIFHRAGSKGDKMVLQWLELLPEDSLRSLRIEQMFIPKSSDLSLLQYPAVRSVPSLSVWPAANFLSVERLDAVLQLEALESLSIRVLPYLLPQPLTVTRIPKLRRLSVDTTEYFHTITEILEALDPSAFQRFDLVTNTLSCAAIDTLRHDLRPFFSRLKHFSVHPRQRKTDEPFVDDLVAAMPSLQTLACGWGTCTAGVISRLPPTLSSLMLL</sequence>
<dbReference type="RefSeq" id="XP_007399331.1">
    <property type="nucleotide sequence ID" value="XM_007399269.1"/>
</dbReference>
<protein>
    <recommendedName>
        <fullName evidence="1">F-box domain-containing protein</fullName>
    </recommendedName>
</protein>
<reference evidence="2 3" key="1">
    <citation type="journal article" date="2012" name="BMC Genomics">
        <title>Comparative genomics of the white-rot fungi, Phanerochaete carnosa and P. chrysosporium, to elucidate the genetic basis of the distinct wood types they colonize.</title>
        <authorList>
            <person name="Suzuki H."/>
            <person name="MacDonald J."/>
            <person name="Syed K."/>
            <person name="Salamov A."/>
            <person name="Hori C."/>
            <person name="Aerts A."/>
            <person name="Henrissat B."/>
            <person name="Wiebenga A."/>
            <person name="vanKuyk P.A."/>
            <person name="Barry K."/>
            <person name="Lindquist E."/>
            <person name="LaButti K."/>
            <person name="Lapidus A."/>
            <person name="Lucas S."/>
            <person name="Coutinho P."/>
            <person name="Gong Y."/>
            <person name="Samejima M."/>
            <person name="Mahadevan R."/>
            <person name="Abou-Zaid M."/>
            <person name="de Vries R.P."/>
            <person name="Igarashi K."/>
            <person name="Yadav J.S."/>
            <person name="Grigoriev I.V."/>
            <person name="Master E.R."/>
        </authorList>
    </citation>
    <scope>NUCLEOTIDE SEQUENCE [LARGE SCALE GENOMIC DNA]</scope>
    <source>
        <strain evidence="2 3">HHB-10118-sp</strain>
    </source>
</reference>
<evidence type="ECO:0000313" key="3">
    <source>
        <dbReference type="Proteomes" id="UP000008370"/>
    </source>
</evidence>
<evidence type="ECO:0000259" key="1">
    <source>
        <dbReference type="Pfam" id="PF12937"/>
    </source>
</evidence>
<accession>K5VY44</accession>
<proteinExistence type="predicted"/>